<keyword evidence="3" id="KW-1185">Reference proteome</keyword>
<dbReference type="PANTHER" id="PTHR43064">
    <property type="entry name" value="PHOSPHORIBOSYLAMINOIMIDAZOLE CARBOXYLASE-RELATED"/>
    <property type="match status" value="1"/>
</dbReference>
<dbReference type="InterPro" id="IPR039476">
    <property type="entry name" value="P2CMN_synthase_LarB"/>
</dbReference>
<dbReference type="PANTHER" id="PTHR43064:SF1">
    <property type="entry name" value="SLL1489 PROTEIN"/>
    <property type="match status" value="1"/>
</dbReference>
<dbReference type="SUPFAM" id="SSF52255">
    <property type="entry name" value="N5-CAIR mutase (phosphoribosylaminoimidazole carboxylase, PurE)"/>
    <property type="match status" value="1"/>
</dbReference>
<dbReference type="Gene3D" id="3.40.50.1970">
    <property type="match status" value="1"/>
</dbReference>
<evidence type="ECO:0000313" key="3">
    <source>
        <dbReference type="Proteomes" id="UP001320159"/>
    </source>
</evidence>
<dbReference type="Proteomes" id="UP001320159">
    <property type="component" value="Unassembled WGS sequence"/>
</dbReference>
<comment type="caution">
    <text evidence="2">The sequence shown here is derived from an EMBL/GenBank/DDBJ whole genome shotgun (WGS) entry which is preliminary data.</text>
</comment>
<dbReference type="AlphaFoldDB" id="A0AAP2W6X7"/>
<dbReference type="InterPro" id="IPR000031">
    <property type="entry name" value="PurE_dom"/>
</dbReference>
<evidence type="ECO:0000259" key="1">
    <source>
        <dbReference type="SMART" id="SM01001"/>
    </source>
</evidence>
<reference evidence="2 3" key="1">
    <citation type="submission" date="2017-11" db="EMBL/GenBank/DDBJ databases">
        <title>Isolation and Characterization of Family Methanocellaceae Species from Potential Methane Hydrate Area Offshore Southwestern Taiwan.</title>
        <authorList>
            <person name="Zhang W.-L."/>
            <person name="Chen W.-C."/>
            <person name="Lai M.-C."/>
            <person name="Chen S.-C."/>
        </authorList>
    </citation>
    <scope>NUCLEOTIDE SEQUENCE [LARGE SCALE GENOMIC DNA]</scope>
    <source>
        <strain evidence="2 3">CWC-04</strain>
    </source>
</reference>
<dbReference type="Pfam" id="PF00731">
    <property type="entry name" value="AIRC"/>
    <property type="match status" value="1"/>
</dbReference>
<dbReference type="SMART" id="SM01001">
    <property type="entry name" value="AIRC"/>
    <property type="match status" value="1"/>
</dbReference>
<feature type="domain" description="PurE" evidence="1">
    <location>
        <begin position="120"/>
        <end position="254"/>
    </location>
</feature>
<evidence type="ECO:0000313" key="2">
    <source>
        <dbReference type="EMBL" id="MCD1294551.1"/>
    </source>
</evidence>
<dbReference type="RefSeq" id="WP_230741384.1">
    <property type="nucleotide sequence ID" value="NZ_PGCK01000004.1"/>
</dbReference>
<organism evidence="2 3">
    <name type="scientific">Methanooceanicella nereidis</name>
    <dbReference type="NCBI Taxonomy" id="2052831"/>
    <lineage>
        <taxon>Archaea</taxon>
        <taxon>Methanobacteriati</taxon>
        <taxon>Methanobacteriota</taxon>
        <taxon>Stenosarchaea group</taxon>
        <taxon>Methanomicrobia</taxon>
        <taxon>Methanocellales</taxon>
        <taxon>Methanocellaceae</taxon>
        <taxon>Methanooceanicella</taxon>
    </lineage>
</organism>
<dbReference type="GO" id="GO:0016787">
    <property type="term" value="F:hydrolase activity"/>
    <property type="evidence" value="ECO:0007669"/>
    <property type="project" value="InterPro"/>
</dbReference>
<proteinExistence type="predicted"/>
<name>A0AAP2W6X7_9EURY</name>
<sequence length="256" mass="26953">MSVREVLEKLSAGEIDIETAQRLLKLDYVERIGNHTVFDMTRESRSGIPEVIYAEGKTPRKVSDIVERVVSQKGMIAVSRASEADHAEIIHRIGTEGVVHNREARMIIVDRRKDKPSNVGRIGVLTAGTSDIPIAEEAACVAEIMGCDVIRGYDVGVAGIHRVLEPLKTMISEDVACVIVVAGMEGALPSVVAGMVGVPVIGVPTSVGYGLGAGGIGALTTMLQSCAPGLVVVNIDNGFNAGATAALIARMRKSSL</sequence>
<protein>
    <recommendedName>
        <fullName evidence="1">PurE domain-containing protein</fullName>
    </recommendedName>
</protein>
<dbReference type="GO" id="GO:0006189">
    <property type="term" value="P:'de novo' IMP biosynthetic process"/>
    <property type="evidence" value="ECO:0007669"/>
    <property type="project" value="InterPro"/>
</dbReference>
<gene>
    <name evidence="2" type="ORF">CUJ83_05990</name>
</gene>
<dbReference type="EMBL" id="PGCK01000004">
    <property type="protein sequence ID" value="MCD1294551.1"/>
    <property type="molecule type" value="Genomic_DNA"/>
</dbReference>
<dbReference type="NCBIfam" id="NF033503">
    <property type="entry name" value="LarB"/>
    <property type="match status" value="1"/>
</dbReference>
<accession>A0AAP2W6X7</accession>